<accession>A0ABT7E3W6</accession>
<feature type="compositionally biased region" description="Polar residues" evidence="1">
    <location>
        <begin position="394"/>
        <end position="412"/>
    </location>
</feature>
<sequence length="665" mass="69571">ALTPGQTLKIPSTVTAANRSDTFKPYNAQKLIGETTPELPPPPPPPQPGRGGCGGIAQIVMIVVAVVVTVYTAGAAASALGAATTSATAVGGTAVAAGTTAAATAASVGTLATGAAALGGTFGAAGLAAAAIGGAVGSLASQMVGVAFGVQDSISWKGVATSALSAGITAGIGGSGLGEAIKGLGYGKAATSALTAAASSTISQGILSAAGLGSFSWRNVAAAAIAAPVADAIGDNIFGTTDATTGRVAQNGASWARGNDLLANVANNFLGGVVNRTAQILVNGGGKLDIANIAANAFGDAIGNSITGRNRAVLYESEAVRQLSNEQYATYQQMMIDVKTLQRNGNGSDWQIPDELLQNTLASFVAESPTRDEDSPAFESTSAATDRSARKATSKSPEATDNLPTGPVTTGFGSPVDELAAKSPTFQNLWAKARQNKIDISVSSDPNFSTSARGNKITLNQDVLTDPEETIRVLAHEITHVLYKNPNEKLTTLGALIGNSSHDEFIPRFIQGQLLDEGEAALVEIQVQRECNISKDKQHQSFVAIYEQFENGSLSRDEARKKMGDEFRQVNPNHQSITYETKITREAEDSWNSFTSWVKNSELPNLRKNIEILNGNIKSREDWLSHYKKVENHQFITKNNEDRKTIADYEQQIRRRQAQIAPTKK</sequence>
<reference evidence="2" key="1">
    <citation type="submission" date="2023-03" db="EMBL/GenBank/DDBJ databases">
        <title>Chitinimonas shenzhenensis gen. nov., sp. nov., a novel member of family Burkholderiaceae isolated from activated sludge collected in Shen Zhen, China.</title>
        <authorList>
            <person name="Wang X."/>
        </authorList>
    </citation>
    <scope>NUCLEOTIDE SEQUENCE</scope>
    <source>
        <strain evidence="2">DQS-5</strain>
    </source>
</reference>
<feature type="non-terminal residue" evidence="2">
    <location>
        <position position="1"/>
    </location>
</feature>
<feature type="region of interest" description="Disordered" evidence="1">
    <location>
        <begin position="367"/>
        <end position="416"/>
    </location>
</feature>
<name>A0ABT7E3W6_9NEIS</name>
<evidence type="ECO:0000256" key="1">
    <source>
        <dbReference type="SAM" id="MobiDB-lite"/>
    </source>
</evidence>
<protein>
    <submittedName>
        <fullName evidence="2">Uncharacterized protein</fullName>
    </submittedName>
</protein>
<keyword evidence="3" id="KW-1185">Reference proteome</keyword>
<dbReference type="RefSeq" id="WP_308447451.1">
    <property type="nucleotide sequence ID" value="NZ_JARRAF010000090.1"/>
</dbReference>
<proteinExistence type="predicted"/>
<evidence type="ECO:0000313" key="3">
    <source>
        <dbReference type="Proteomes" id="UP001172778"/>
    </source>
</evidence>
<dbReference type="Proteomes" id="UP001172778">
    <property type="component" value="Unassembled WGS sequence"/>
</dbReference>
<gene>
    <name evidence="2" type="ORF">PZA18_23515</name>
</gene>
<organism evidence="2 3">
    <name type="scientific">Parachitinimonas caeni</name>
    <dbReference type="NCBI Taxonomy" id="3031301"/>
    <lineage>
        <taxon>Bacteria</taxon>
        <taxon>Pseudomonadati</taxon>
        <taxon>Pseudomonadota</taxon>
        <taxon>Betaproteobacteria</taxon>
        <taxon>Neisseriales</taxon>
        <taxon>Chitinibacteraceae</taxon>
        <taxon>Parachitinimonas</taxon>
    </lineage>
</organism>
<dbReference type="EMBL" id="JARRAF010000090">
    <property type="protein sequence ID" value="MDK2127012.1"/>
    <property type="molecule type" value="Genomic_DNA"/>
</dbReference>
<evidence type="ECO:0000313" key="2">
    <source>
        <dbReference type="EMBL" id="MDK2127012.1"/>
    </source>
</evidence>
<comment type="caution">
    <text evidence="2">The sequence shown here is derived from an EMBL/GenBank/DDBJ whole genome shotgun (WGS) entry which is preliminary data.</text>
</comment>